<dbReference type="Proteomes" id="UP001597079">
    <property type="component" value="Unassembled WGS sequence"/>
</dbReference>
<comment type="caution">
    <text evidence="2">The sequence shown here is derived from an EMBL/GenBank/DDBJ whole genome shotgun (WGS) entry which is preliminary data.</text>
</comment>
<feature type="domain" description="Actin-like protein N-terminal" evidence="1">
    <location>
        <begin position="5"/>
        <end position="164"/>
    </location>
</feature>
<evidence type="ECO:0000313" key="3">
    <source>
        <dbReference type="Proteomes" id="UP001597079"/>
    </source>
</evidence>
<protein>
    <submittedName>
        <fullName evidence="2">Recombinase</fullName>
    </submittedName>
</protein>
<gene>
    <name evidence="2" type="ORF">ACFSB2_09175</name>
</gene>
<organism evidence="2 3">
    <name type="scientific">Alicyclobacillus fodiniaquatilis</name>
    <dbReference type="NCBI Taxonomy" id="1661150"/>
    <lineage>
        <taxon>Bacteria</taxon>
        <taxon>Bacillati</taxon>
        <taxon>Bacillota</taxon>
        <taxon>Bacilli</taxon>
        <taxon>Bacillales</taxon>
        <taxon>Alicyclobacillaceae</taxon>
        <taxon>Alicyclobacillus</taxon>
    </lineage>
</organism>
<evidence type="ECO:0000313" key="2">
    <source>
        <dbReference type="EMBL" id="MFD1674869.1"/>
    </source>
</evidence>
<dbReference type="InterPro" id="IPR043129">
    <property type="entry name" value="ATPase_NBD"/>
</dbReference>
<dbReference type="InterPro" id="IPR040607">
    <property type="entry name" value="ALP_N"/>
</dbReference>
<reference evidence="3" key="1">
    <citation type="journal article" date="2019" name="Int. J. Syst. Evol. Microbiol.">
        <title>The Global Catalogue of Microorganisms (GCM) 10K type strain sequencing project: providing services to taxonomists for standard genome sequencing and annotation.</title>
        <authorList>
            <consortium name="The Broad Institute Genomics Platform"/>
            <consortium name="The Broad Institute Genome Sequencing Center for Infectious Disease"/>
            <person name="Wu L."/>
            <person name="Ma J."/>
        </authorList>
    </citation>
    <scope>NUCLEOTIDE SEQUENCE [LARGE SCALE GENOMIC DNA]</scope>
    <source>
        <strain evidence="3">CGMCC 1.12286</strain>
    </source>
</reference>
<dbReference type="RefSeq" id="WP_377942743.1">
    <property type="nucleotide sequence ID" value="NZ_JBHUCX010000023.1"/>
</dbReference>
<proteinExistence type="predicted"/>
<dbReference type="EMBL" id="JBHUCX010000023">
    <property type="protein sequence ID" value="MFD1674869.1"/>
    <property type="molecule type" value="Genomic_DNA"/>
</dbReference>
<dbReference type="CDD" id="cd24021">
    <property type="entry name" value="ASKHA_NBD_ParM_Psk41-like"/>
    <property type="match status" value="1"/>
</dbReference>
<dbReference type="SUPFAM" id="SSF53067">
    <property type="entry name" value="Actin-like ATPase domain"/>
    <property type="match status" value="2"/>
</dbReference>
<sequence>MRFIGLDVGNGSIGMCIRPSYGRVQTDIYPSAYAVYDNTLLNVSTGQRTKKQPNVFTFDNTDYVLGSDVRLAGAKAINAYDREDRYNRPQFQTLTKLALLDAATKNGSTGVIEVELALGTPAEDYRVAVTEELNRWFEAPVVGYKNQQRVEVHVKRLEIASQPIAVLMDSYLDDWGFVSNEELENMKVLVIDSGSGTLDFSEFDGMNLIKQVSAGIGMNDVYQDILNVIRSEFPKVRADVFELEAQLRECDDSDTKYFKYGQMGERDITPIYKKAMDEAWERMLGAIGVNFPDRFHLDKVILAGGTGQAFAKYYRSFMSDIEIPVRPDLSIARGLCKQVLANTAFPITP</sequence>
<accession>A0ABW4JG59</accession>
<name>A0ABW4JG59_9BACL</name>
<evidence type="ECO:0000259" key="1">
    <source>
        <dbReference type="Pfam" id="PF17989"/>
    </source>
</evidence>
<dbReference type="Gene3D" id="3.30.420.40">
    <property type="match status" value="2"/>
</dbReference>
<keyword evidence="3" id="KW-1185">Reference proteome</keyword>
<dbReference type="Pfam" id="PF17989">
    <property type="entry name" value="ALP_N"/>
    <property type="match status" value="1"/>
</dbReference>